<reference evidence="9 10" key="1">
    <citation type="submission" date="2019-05" db="EMBL/GenBank/DDBJ databases">
        <title>Nakamurella sp. N5BH11, whole genome shotgun sequence.</title>
        <authorList>
            <person name="Tuo L."/>
        </authorList>
    </citation>
    <scope>NUCLEOTIDE SEQUENCE [LARGE SCALE GENOMIC DNA]</scope>
    <source>
        <strain evidence="9 10">N5BH11</strain>
    </source>
</reference>
<comment type="similarity">
    <text evidence="2 7">Belongs to the DedA family.</text>
</comment>
<sequence length="172" mass="18273">MPSWLEGTPFAVTVGVLFAIVLLRAQGTYWLGRLAAAGALRSRWADRVTGPRTTATIVRLHRWGWPLITLSFLTVGMQTVVNAAAGLTRMPWLRYTAAMVPGCLAWAVVYATVGFAALEAALALAARSPWALVAVLLLVAGGAAVLIRRRQRTATTPPGATAERAADPIQSP</sequence>
<keyword evidence="10" id="KW-1185">Reference proteome</keyword>
<evidence type="ECO:0000259" key="8">
    <source>
        <dbReference type="Pfam" id="PF09335"/>
    </source>
</evidence>
<gene>
    <name evidence="9" type="ORF">FDO65_12025</name>
</gene>
<comment type="caution">
    <text evidence="9">The sequence shown here is derived from an EMBL/GenBank/DDBJ whole genome shotgun (WGS) entry which is preliminary data.</text>
</comment>
<dbReference type="PANTHER" id="PTHR30353:SF0">
    <property type="entry name" value="TRANSMEMBRANE PROTEIN"/>
    <property type="match status" value="1"/>
</dbReference>
<protein>
    <recommendedName>
        <fullName evidence="8">VTT domain-containing protein</fullName>
    </recommendedName>
</protein>
<evidence type="ECO:0000313" key="10">
    <source>
        <dbReference type="Proteomes" id="UP000306985"/>
    </source>
</evidence>
<evidence type="ECO:0000256" key="2">
    <source>
        <dbReference type="ARBA" id="ARBA00010792"/>
    </source>
</evidence>
<evidence type="ECO:0000313" key="9">
    <source>
        <dbReference type="EMBL" id="TKV58957.1"/>
    </source>
</evidence>
<accession>A0A4U6QFB4</accession>
<evidence type="ECO:0000256" key="3">
    <source>
        <dbReference type="ARBA" id="ARBA00022475"/>
    </source>
</evidence>
<keyword evidence="5 7" id="KW-1133">Transmembrane helix</keyword>
<dbReference type="InterPro" id="IPR032818">
    <property type="entry name" value="DedA-like"/>
</dbReference>
<keyword evidence="4 7" id="KW-0812">Transmembrane</keyword>
<feature type="transmembrane region" description="Helical" evidence="7">
    <location>
        <begin position="97"/>
        <end position="118"/>
    </location>
</feature>
<evidence type="ECO:0000256" key="1">
    <source>
        <dbReference type="ARBA" id="ARBA00004651"/>
    </source>
</evidence>
<comment type="caution">
    <text evidence="7">Lacks conserved residue(s) required for the propagation of feature annotation.</text>
</comment>
<comment type="subcellular location">
    <subcellularLocation>
        <location evidence="1 7">Cell membrane</location>
        <topology evidence="1 7">Multi-pass membrane protein</topology>
    </subcellularLocation>
</comment>
<keyword evidence="6 7" id="KW-0472">Membrane</keyword>
<dbReference type="EMBL" id="SZZH01000003">
    <property type="protein sequence ID" value="TKV58957.1"/>
    <property type="molecule type" value="Genomic_DNA"/>
</dbReference>
<evidence type="ECO:0000256" key="4">
    <source>
        <dbReference type="ARBA" id="ARBA00022692"/>
    </source>
</evidence>
<evidence type="ECO:0000256" key="6">
    <source>
        <dbReference type="ARBA" id="ARBA00023136"/>
    </source>
</evidence>
<dbReference type="PANTHER" id="PTHR30353">
    <property type="entry name" value="INNER MEMBRANE PROTEIN DEDA-RELATED"/>
    <property type="match status" value="1"/>
</dbReference>
<proteinExistence type="inferred from homology"/>
<dbReference type="Proteomes" id="UP000306985">
    <property type="component" value="Unassembled WGS sequence"/>
</dbReference>
<organism evidence="9 10">
    <name type="scientific">Nakamurella flava</name>
    <dbReference type="NCBI Taxonomy" id="2576308"/>
    <lineage>
        <taxon>Bacteria</taxon>
        <taxon>Bacillati</taxon>
        <taxon>Actinomycetota</taxon>
        <taxon>Actinomycetes</taxon>
        <taxon>Nakamurellales</taxon>
        <taxon>Nakamurellaceae</taxon>
        <taxon>Nakamurella</taxon>
    </lineage>
</organism>
<evidence type="ECO:0000256" key="5">
    <source>
        <dbReference type="ARBA" id="ARBA00022989"/>
    </source>
</evidence>
<dbReference type="InterPro" id="IPR032816">
    <property type="entry name" value="VTT_dom"/>
</dbReference>
<dbReference type="GO" id="GO:0005886">
    <property type="term" value="C:plasma membrane"/>
    <property type="evidence" value="ECO:0007669"/>
    <property type="project" value="UniProtKB-SubCell"/>
</dbReference>
<dbReference type="Pfam" id="PF09335">
    <property type="entry name" value="VTT_dom"/>
    <property type="match status" value="1"/>
</dbReference>
<dbReference type="OrthoDB" id="3426404at2"/>
<keyword evidence="3 7" id="KW-1003">Cell membrane</keyword>
<feature type="domain" description="VTT" evidence="8">
    <location>
        <begin position="16"/>
        <end position="114"/>
    </location>
</feature>
<name>A0A4U6QFB4_9ACTN</name>
<dbReference type="AlphaFoldDB" id="A0A4U6QFB4"/>
<evidence type="ECO:0000256" key="7">
    <source>
        <dbReference type="RuleBase" id="RU367016"/>
    </source>
</evidence>
<feature type="transmembrane region" description="Helical" evidence="7">
    <location>
        <begin position="130"/>
        <end position="147"/>
    </location>
</feature>